<comment type="caution">
    <text evidence="1">The sequence shown here is derived from an EMBL/GenBank/DDBJ whole genome shotgun (WGS) entry which is preliminary data.</text>
</comment>
<name>A0A8X8A8C7_POPTO</name>
<organism evidence="1 2">
    <name type="scientific">Populus tomentosa</name>
    <name type="common">Chinese white poplar</name>
    <dbReference type="NCBI Taxonomy" id="118781"/>
    <lineage>
        <taxon>Eukaryota</taxon>
        <taxon>Viridiplantae</taxon>
        <taxon>Streptophyta</taxon>
        <taxon>Embryophyta</taxon>
        <taxon>Tracheophyta</taxon>
        <taxon>Spermatophyta</taxon>
        <taxon>Magnoliopsida</taxon>
        <taxon>eudicotyledons</taxon>
        <taxon>Gunneridae</taxon>
        <taxon>Pentapetalae</taxon>
        <taxon>rosids</taxon>
        <taxon>fabids</taxon>
        <taxon>Malpighiales</taxon>
        <taxon>Salicaceae</taxon>
        <taxon>Saliceae</taxon>
        <taxon>Populus</taxon>
    </lineage>
</organism>
<dbReference type="AlphaFoldDB" id="A0A8X8A8C7"/>
<dbReference type="Proteomes" id="UP000886885">
    <property type="component" value="Chromosome 3A"/>
</dbReference>
<evidence type="ECO:0000313" key="1">
    <source>
        <dbReference type="EMBL" id="KAG6782216.1"/>
    </source>
</evidence>
<gene>
    <name evidence="1" type="ORF">POTOM_011610</name>
</gene>
<dbReference type="EMBL" id="JAAWWB010000005">
    <property type="protein sequence ID" value="KAG6782216.1"/>
    <property type="molecule type" value="Genomic_DNA"/>
</dbReference>
<dbReference type="OrthoDB" id="851886at2759"/>
<keyword evidence="2" id="KW-1185">Reference proteome</keyword>
<proteinExistence type="predicted"/>
<protein>
    <recommendedName>
        <fullName evidence="3">DUF4283 domain-containing protein</fullName>
    </recommendedName>
</protein>
<sequence>MNVKFADTLARVGSMPMKPPDIVNEFGSLLDKGGSPSEIRFILIIQSFKSFATLDDRGKVINGGPWMLFDHYLAMCNWSLEFVSSTTKINRAMDILLVFVLKLILINPCCGCYGHLGRDFKVFSSHGVLAEGMVADDRKATTTRGDMNNGNGFTVQVVNPGIETKTHDDWLTITKVRKPKDSLKFMTQHKKRVRQDEPIVVEPIVKLVIVIDKRQSRNQKGKQKVVHTSITEYDFNNLNISTPLIFSSRGPDMTREKEDSK</sequence>
<reference evidence="1" key="1">
    <citation type="journal article" date="2020" name="bioRxiv">
        <title>Hybrid origin of Populus tomentosa Carr. identified through genome sequencing and phylogenomic analysis.</title>
        <authorList>
            <person name="An X."/>
            <person name="Gao K."/>
            <person name="Chen Z."/>
            <person name="Li J."/>
            <person name="Yang X."/>
            <person name="Yang X."/>
            <person name="Zhou J."/>
            <person name="Guo T."/>
            <person name="Zhao T."/>
            <person name="Huang S."/>
            <person name="Miao D."/>
            <person name="Khan W.U."/>
            <person name="Rao P."/>
            <person name="Ye M."/>
            <person name="Lei B."/>
            <person name="Liao W."/>
            <person name="Wang J."/>
            <person name="Ji L."/>
            <person name="Li Y."/>
            <person name="Guo B."/>
            <person name="Mustafa N.S."/>
            <person name="Li S."/>
            <person name="Yun Q."/>
            <person name="Keller S.R."/>
            <person name="Mao J."/>
            <person name="Zhang R."/>
            <person name="Strauss S.H."/>
        </authorList>
    </citation>
    <scope>NUCLEOTIDE SEQUENCE</scope>
    <source>
        <strain evidence="1">GM15</strain>
        <tissue evidence="1">Leaf</tissue>
    </source>
</reference>
<evidence type="ECO:0008006" key="3">
    <source>
        <dbReference type="Google" id="ProtNLM"/>
    </source>
</evidence>
<accession>A0A8X8A8C7</accession>
<evidence type="ECO:0000313" key="2">
    <source>
        <dbReference type="Proteomes" id="UP000886885"/>
    </source>
</evidence>